<dbReference type="EMBL" id="BK016269">
    <property type="protein sequence ID" value="DAG06289.1"/>
    <property type="molecule type" value="Genomic_DNA"/>
</dbReference>
<name>A0A8S5VHN0_9CAUD</name>
<organism evidence="2">
    <name type="scientific">Siphoviridae sp. ctC4e1</name>
    <dbReference type="NCBI Taxonomy" id="2825375"/>
    <lineage>
        <taxon>Viruses</taxon>
        <taxon>Duplodnaviria</taxon>
        <taxon>Heunggongvirae</taxon>
        <taxon>Uroviricota</taxon>
        <taxon>Caudoviricetes</taxon>
    </lineage>
</organism>
<accession>A0A8S5VHN0</accession>
<proteinExistence type="predicted"/>
<reference evidence="2" key="1">
    <citation type="journal article" date="2021" name="Proc. Natl. Acad. Sci. U.S.A.">
        <title>A Catalog of Tens of Thousands of Viruses from Human Metagenomes Reveals Hidden Associations with Chronic Diseases.</title>
        <authorList>
            <person name="Tisza M.J."/>
            <person name="Buck C.B."/>
        </authorList>
    </citation>
    <scope>NUCLEOTIDE SEQUENCE</scope>
    <source>
        <strain evidence="2">CtC4e1</strain>
    </source>
</reference>
<sequence length="141" mass="16276">MTNEIAKINNDLTTEDVMIHALQELKKLKEGQSVLSADVDYLKNEQPVNPSICLALEKMRKQKVVELLGGKDSQAYKDRKFAQSVFSQAAKDFKEYFRIPRYDLLKRKDEEQAFDYWGSWEPSANTKLEIKNRNGQMSLVG</sequence>
<evidence type="ECO:0000259" key="1">
    <source>
        <dbReference type="Pfam" id="PF10552"/>
    </source>
</evidence>
<evidence type="ECO:0000313" key="2">
    <source>
        <dbReference type="EMBL" id="DAG06289.1"/>
    </source>
</evidence>
<protein>
    <recommendedName>
        <fullName evidence="1">ORF6C domain-containing protein</fullName>
    </recommendedName>
</protein>
<dbReference type="InterPro" id="IPR018878">
    <property type="entry name" value="ORF6C_dom"/>
</dbReference>
<dbReference type="Pfam" id="PF10552">
    <property type="entry name" value="ORF6C"/>
    <property type="match status" value="1"/>
</dbReference>
<feature type="domain" description="ORF6C" evidence="1">
    <location>
        <begin position="19"/>
        <end position="130"/>
    </location>
</feature>